<evidence type="ECO:0000313" key="2">
    <source>
        <dbReference type="Proteomes" id="UP000006564"/>
    </source>
</evidence>
<organism evidence="1 2">
    <name type="scientific">Aspergillus oryzae (strain ATCC 42149 / RIB 40)</name>
    <name type="common">Yellow koji mold</name>
    <dbReference type="NCBI Taxonomy" id="510516"/>
    <lineage>
        <taxon>Eukaryota</taxon>
        <taxon>Fungi</taxon>
        <taxon>Dikarya</taxon>
        <taxon>Ascomycota</taxon>
        <taxon>Pezizomycotina</taxon>
        <taxon>Eurotiomycetes</taxon>
        <taxon>Eurotiomycetidae</taxon>
        <taxon>Eurotiales</taxon>
        <taxon>Aspergillaceae</taxon>
        <taxon>Aspergillus</taxon>
        <taxon>Aspergillus subgen. Circumdati</taxon>
    </lineage>
</organism>
<dbReference type="EMBL" id="AP007157">
    <property type="protein sequence ID" value="BAE59180.1"/>
    <property type="molecule type" value="Genomic_DNA"/>
</dbReference>
<accession>Q2UGY5</accession>
<keyword evidence="2" id="KW-1185">Reference proteome</keyword>
<dbReference type="EMBL" id="BA000051">
    <property type="protein sequence ID" value="BAE59180.1"/>
    <property type="molecule type" value="Genomic_DNA"/>
</dbReference>
<sequence length="176" mass="19355">MTVFGFYAMLVTDTRAAVMAMRGHWRLFSSAKRTNAAVYVAIVQMAQTSGGTQHVINQLLGCTGALPVTRGIKGACQKLQIRLPNLHYASAAVNQILKTGTCELCRTKYAKMWWAGCKSSECGPDELTYQEYREKVGNATMKPEFFAYLKRAHGIDRSAAAVVEAKQLEDALNIEG</sequence>
<name>Q2UGY5_ASPOR</name>
<dbReference type="HOGENOM" id="CLU_1524816_0_0_1"/>
<evidence type="ECO:0000313" key="1">
    <source>
        <dbReference type="EMBL" id="BAE59180.1"/>
    </source>
</evidence>
<dbReference type="GeneID" id="5993518"/>
<dbReference type="VEuPathDB" id="FungiDB:AO090023000660"/>
<dbReference type="Proteomes" id="UP000006564">
    <property type="component" value="Chromosome 3"/>
</dbReference>
<protein>
    <submittedName>
        <fullName evidence="1">DNA, SC023</fullName>
    </submittedName>
</protein>
<proteinExistence type="predicted"/>
<dbReference type="RefSeq" id="XP_023090698.1">
    <property type="nucleotide sequence ID" value="XM_023235699.1"/>
</dbReference>
<gene>
    <name evidence="1" type="ORF">AO090023000660</name>
</gene>
<reference evidence="1 2" key="1">
    <citation type="journal article" date="2005" name="Nature">
        <title>Genome sequencing and analysis of Aspergillus oryzae.</title>
        <authorList>
            <person name="Machida M."/>
            <person name="Asai K."/>
            <person name="Sano M."/>
            <person name="Tanaka T."/>
            <person name="Kumagai T."/>
            <person name="Terai G."/>
            <person name="Kusumoto K."/>
            <person name="Arima T."/>
            <person name="Akita O."/>
            <person name="Kashiwagi Y."/>
            <person name="Abe K."/>
            <person name="Gomi K."/>
            <person name="Horiuchi H."/>
            <person name="Kitamoto K."/>
            <person name="Kobayashi T."/>
            <person name="Takeuchi M."/>
            <person name="Denning D.W."/>
            <person name="Galagan J.E."/>
            <person name="Nierman W.C."/>
            <person name="Yu J."/>
            <person name="Archer D.B."/>
            <person name="Bennett J.W."/>
            <person name="Bhatnagar D."/>
            <person name="Cleveland T.E."/>
            <person name="Fedorova N.D."/>
            <person name="Gotoh O."/>
            <person name="Horikawa H."/>
            <person name="Hosoyama A."/>
            <person name="Ichinomiya M."/>
            <person name="Igarashi R."/>
            <person name="Iwashita K."/>
            <person name="Juvvadi P.R."/>
            <person name="Kato M."/>
            <person name="Kato Y."/>
            <person name="Kin T."/>
            <person name="Kokubun A."/>
            <person name="Maeda H."/>
            <person name="Maeyama N."/>
            <person name="Maruyama J."/>
            <person name="Nagasaki H."/>
            <person name="Nakajima T."/>
            <person name="Oda K."/>
            <person name="Okada K."/>
            <person name="Paulsen I."/>
            <person name="Sakamoto K."/>
            <person name="Sawano T."/>
            <person name="Takahashi M."/>
            <person name="Takase K."/>
            <person name="Terabayashi Y."/>
            <person name="Wortman J."/>
            <person name="Yamada O."/>
            <person name="Yamagata Y."/>
            <person name="Anazawa H."/>
            <person name="Hata Y."/>
            <person name="Koide Y."/>
            <person name="Komori T."/>
            <person name="Koyama Y."/>
            <person name="Minetoki T."/>
            <person name="Suharnan S."/>
            <person name="Tanaka A."/>
            <person name="Isono K."/>
            <person name="Kuhara S."/>
            <person name="Ogasawara N."/>
            <person name="Kikuchi H."/>
        </authorList>
    </citation>
    <scope>NUCLEOTIDE SEQUENCE [LARGE SCALE GENOMIC DNA]</scope>
    <source>
        <strain evidence="2">ATCC 42149 / RIB 40</strain>
    </source>
</reference>
<dbReference type="AlphaFoldDB" id="Q2UGY5"/>
<dbReference type="KEGG" id="aor:AO090023000660"/>